<reference evidence="2" key="1">
    <citation type="submission" date="2025-08" db="UniProtKB">
        <authorList>
            <consortium name="Ensembl"/>
        </authorList>
    </citation>
    <scope>IDENTIFICATION</scope>
</reference>
<sequence>MYLYLLCSPPHSVLWQKIYISDFGSRTWRPKSVASDAALQVDQDQHQDQDQDQDQDQEDRAAGYWKKMYFRTVAGQDVNNWKRERRDVSPLTGLPLRTRNLNVSWELMLCGEPGQKITMQPSRVDFFESSAVLHFSGAHFPRYHRIRSILLHGVRKEAQRSPRAGRPGWRSLILKLEVKNRPSWFFGKDNLVRLRHFLPGVTIGTWRCEDTVVFIMVTLHFHKLVERSLLGSPVCPYSEPVDLPPADHSDPVFGLHGYTLHFVLHDNANKIMSGTFSQLSCRTVPVQGGLVELRVIDRYNLSQHRSLSGGIKLPWSTDTLEGSVENCCIMTLTLLDDFQKPFWSVSSSVFVVPATRPLSPDYVGEHFLLHFRDPEGQLRMELVRLTEQRQFLVIGLVVNLPVLKVNKRFGRAY</sequence>
<proteinExistence type="predicted"/>
<dbReference type="Proteomes" id="UP000694565">
    <property type="component" value="Unplaced"/>
</dbReference>
<dbReference type="AlphaFoldDB" id="A0A8C3AGR5"/>
<evidence type="ECO:0000313" key="3">
    <source>
        <dbReference type="Proteomes" id="UP000694565"/>
    </source>
</evidence>
<dbReference type="PANTHER" id="PTHR46731">
    <property type="entry name" value="F-BOX ONLY PROTEIN 15"/>
    <property type="match status" value="1"/>
</dbReference>
<feature type="region of interest" description="Disordered" evidence="1">
    <location>
        <begin position="34"/>
        <end position="58"/>
    </location>
</feature>
<evidence type="ECO:0008006" key="4">
    <source>
        <dbReference type="Google" id="ProtNLM"/>
    </source>
</evidence>
<dbReference type="GO" id="GO:0019005">
    <property type="term" value="C:SCF ubiquitin ligase complex"/>
    <property type="evidence" value="ECO:0007669"/>
    <property type="project" value="TreeGrafter"/>
</dbReference>
<reference evidence="2" key="2">
    <citation type="submission" date="2025-09" db="UniProtKB">
        <authorList>
            <consortium name="Ensembl"/>
        </authorList>
    </citation>
    <scope>IDENTIFICATION</scope>
</reference>
<keyword evidence="3" id="KW-1185">Reference proteome</keyword>
<evidence type="ECO:0000256" key="1">
    <source>
        <dbReference type="SAM" id="MobiDB-lite"/>
    </source>
</evidence>
<name>A0A8C3AGR5_CYCLU</name>
<protein>
    <recommendedName>
        <fullName evidence="4">F-box protein 15</fullName>
    </recommendedName>
</protein>
<organism evidence="2 3">
    <name type="scientific">Cyclopterus lumpus</name>
    <name type="common">Lumpsucker</name>
    <dbReference type="NCBI Taxonomy" id="8103"/>
    <lineage>
        <taxon>Eukaryota</taxon>
        <taxon>Metazoa</taxon>
        <taxon>Chordata</taxon>
        <taxon>Craniata</taxon>
        <taxon>Vertebrata</taxon>
        <taxon>Euteleostomi</taxon>
        <taxon>Actinopterygii</taxon>
        <taxon>Neopterygii</taxon>
        <taxon>Teleostei</taxon>
        <taxon>Neoteleostei</taxon>
        <taxon>Acanthomorphata</taxon>
        <taxon>Eupercaria</taxon>
        <taxon>Perciformes</taxon>
        <taxon>Cottioidei</taxon>
        <taxon>Cottales</taxon>
        <taxon>Cyclopteridae</taxon>
        <taxon>Cyclopterus</taxon>
    </lineage>
</organism>
<dbReference type="PANTHER" id="PTHR46731:SF1">
    <property type="entry name" value="F-BOX ONLY PROTEIN 15"/>
    <property type="match status" value="1"/>
</dbReference>
<dbReference type="GeneTree" id="ENSGT00390000017498"/>
<evidence type="ECO:0000313" key="2">
    <source>
        <dbReference type="Ensembl" id="ENSCLMP00005041705.1"/>
    </source>
</evidence>
<dbReference type="Ensembl" id="ENSCLMT00005043226.1">
    <property type="protein sequence ID" value="ENSCLMP00005041705.1"/>
    <property type="gene ID" value="ENSCLMG00005019522.1"/>
</dbReference>
<accession>A0A8C3AGR5</accession>